<dbReference type="InterPro" id="IPR014710">
    <property type="entry name" value="RmlC-like_jellyroll"/>
</dbReference>
<dbReference type="Pfam" id="PF07883">
    <property type="entry name" value="Cupin_2"/>
    <property type="match status" value="1"/>
</dbReference>
<dbReference type="InterPro" id="IPR047142">
    <property type="entry name" value="OryJ/VirC-like"/>
</dbReference>
<reference evidence="2" key="1">
    <citation type="submission" date="2020-02" db="EMBL/GenBank/DDBJ databases">
        <authorList>
            <person name="Meier V. D."/>
        </authorList>
    </citation>
    <scope>NUCLEOTIDE SEQUENCE</scope>
    <source>
        <strain evidence="2">AVDCRST_MAG39</strain>
    </source>
</reference>
<sequence length="188" mass="19960">MLDPPRRIVTGHDEQGRAVLREDGPPARSVAIGSDAGAVFHEIWNTREMPAPIDRASGEPPEPGIVLAPPAGGTRIRIVDFPPEDASVAGVDAAEARARFAEMGAADASTHDGSADPRHPYMHRTESIDYGIVLSGEITLILDVGETSVRAGDVVIQRGTNHGWANRSGAPCRVAFVLIDGRFVDGLR</sequence>
<dbReference type="EMBL" id="CADCVW010000089">
    <property type="protein sequence ID" value="CAA9512916.1"/>
    <property type="molecule type" value="Genomic_DNA"/>
</dbReference>
<dbReference type="AlphaFoldDB" id="A0A6J4T365"/>
<dbReference type="SUPFAM" id="SSF51182">
    <property type="entry name" value="RmlC-like cupins"/>
    <property type="match status" value="1"/>
</dbReference>
<organism evidence="2">
    <name type="scientific">uncultured Sphingomonadaceae bacterium</name>
    <dbReference type="NCBI Taxonomy" id="169976"/>
    <lineage>
        <taxon>Bacteria</taxon>
        <taxon>Pseudomonadati</taxon>
        <taxon>Pseudomonadota</taxon>
        <taxon>Alphaproteobacteria</taxon>
        <taxon>Sphingomonadales</taxon>
        <taxon>Sphingomonadaceae</taxon>
        <taxon>environmental samples</taxon>
    </lineage>
</organism>
<gene>
    <name evidence="2" type="ORF">AVDCRST_MAG39-2137</name>
</gene>
<evidence type="ECO:0000313" key="2">
    <source>
        <dbReference type="EMBL" id="CAA9512916.1"/>
    </source>
</evidence>
<accession>A0A6J4T365</accession>
<dbReference type="InterPro" id="IPR011051">
    <property type="entry name" value="RmlC_Cupin_sf"/>
</dbReference>
<proteinExistence type="predicted"/>
<name>A0A6J4T365_9SPHN</name>
<dbReference type="CDD" id="cd02231">
    <property type="entry name" value="cupin_BLL6423-like"/>
    <property type="match status" value="1"/>
</dbReference>
<evidence type="ECO:0000259" key="1">
    <source>
        <dbReference type="Pfam" id="PF07883"/>
    </source>
</evidence>
<dbReference type="PANTHER" id="PTHR36156:SF2">
    <property type="entry name" value="CUPIN TYPE-2 DOMAIN-CONTAINING PROTEIN"/>
    <property type="match status" value="1"/>
</dbReference>
<dbReference type="Gene3D" id="2.20.70.150">
    <property type="match status" value="1"/>
</dbReference>
<dbReference type="InterPro" id="IPR013096">
    <property type="entry name" value="Cupin_2"/>
</dbReference>
<feature type="domain" description="Cupin type-2" evidence="1">
    <location>
        <begin position="117"/>
        <end position="177"/>
    </location>
</feature>
<dbReference type="PANTHER" id="PTHR36156">
    <property type="entry name" value="SLR2101 PROTEIN"/>
    <property type="match status" value="1"/>
</dbReference>
<dbReference type="Gene3D" id="2.60.120.10">
    <property type="entry name" value="Jelly Rolls"/>
    <property type="match status" value="1"/>
</dbReference>
<protein>
    <recommendedName>
        <fullName evidence="1">Cupin type-2 domain-containing protein</fullName>
    </recommendedName>
</protein>